<dbReference type="GO" id="GO:0005506">
    <property type="term" value="F:iron ion binding"/>
    <property type="evidence" value="ECO:0007669"/>
    <property type="project" value="InterPro"/>
</dbReference>
<dbReference type="RefSeq" id="XP_031004420.1">
    <property type="nucleotide sequence ID" value="XM_031149561.1"/>
</dbReference>
<dbReference type="GO" id="GO:1902181">
    <property type="term" value="P:verruculogen biosynthetic process"/>
    <property type="evidence" value="ECO:0007669"/>
    <property type="project" value="UniProtKB-ARBA"/>
</dbReference>
<dbReference type="Gene3D" id="1.10.630.10">
    <property type="entry name" value="Cytochrome P450"/>
    <property type="match status" value="1"/>
</dbReference>
<comment type="caution">
    <text evidence="15">The sequence shown here is derived from an EMBL/GenBank/DDBJ whole genome shotgun (WGS) entry which is preliminary data.</text>
</comment>
<dbReference type="InterPro" id="IPR002401">
    <property type="entry name" value="Cyt_P450_E_grp-I"/>
</dbReference>
<evidence type="ECO:0000313" key="16">
    <source>
        <dbReference type="Proteomes" id="UP000431533"/>
    </source>
</evidence>
<keyword evidence="6 12" id="KW-0479">Metal-binding</keyword>
<evidence type="ECO:0000256" key="14">
    <source>
        <dbReference type="SAM" id="Phobius"/>
    </source>
</evidence>
<accession>A0A8H8TXL3</accession>
<feature type="binding site" description="axial binding residue" evidence="12">
    <location>
        <position position="466"/>
    </location>
    <ligand>
        <name>heme</name>
        <dbReference type="ChEBI" id="CHEBI:30413"/>
    </ligand>
    <ligandPart>
        <name>Fe</name>
        <dbReference type="ChEBI" id="CHEBI:18248"/>
    </ligandPart>
</feature>
<dbReference type="AlphaFoldDB" id="A0A8H8TXL3"/>
<dbReference type="InterPro" id="IPR050121">
    <property type="entry name" value="Cytochrome_P450_monoxygenase"/>
</dbReference>
<evidence type="ECO:0000313" key="15">
    <source>
        <dbReference type="EMBL" id="TVY25632.1"/>
    </source>
</evidence>
<dbReference type="CDD" id="cd11061">
    <property type="entry name" value="CYP67-like"/>
    <property type="match status" value="1"/>
</dbReference>
<evidence type="ECO:0000256" key="3">
    <source>
        <dbReference type="ARBA" id="ARBA00010617"/>
    </source>
</evidence>
<dbReference type="PROSITE" id="PS00086">
    <property type="entry name" value="CYTOCHROME_P450"/>
    <property type="match status" value="1"/>
</dbReference>
<keyword evidence="5 14" id="KW-0812">Transmembrane</keyword>
<feature type="transmembrane region" description="Helical" evidence="14">
    <location>
        <begin position="6"/>
        <end position="27"/>
    </location>
</feature>
<dbReference type="GO" id="GO:0004497">
    <property type="term" value="F:monooxygenase activity"/>
    <property type="evidence" value="ECO:0007669"/>
    <property type="project" value="UniProtKB-KW"/>
</dbReference>
<dbReference type="GO" id="GO:0020037">
    <property type="term" value="F:heme binding"/>
    <property type="evidence" value="ECO:0007669"/>
    <property type="project" value="InterPro"/>
</dbReference>
<comment type="subcellular location">
    <subcellularLocation>
        <location evidence="2">Membrane</location>
    </subcellularLocation>
</comment>
<dbReference type="PANTHER" id="PTHR24305">
    <property type="entry name" value="CYTOCHROME P450"/>
    <property type="match status" value="1"/>
</dbReference>
<name>A0A8H8TXL3_9HELO</name>
<evidence type="ECO:0000256" key="1">
    <source>
        <dbReference type="ARBA" id="ARBA00001971"/>
    </source>
</evidence>
<evidence type="ECO:0000256" key="12">
    <source>
        <dbReference type="PIRSR" id="PIRSR602401-1"/>
    </source>
</evidence>
<evidence type="ECO:0000256" key="13">
    <source>
        <dbReference type="RuleBase" id="RU000461"/>
    </source>
</evidence>
<evidence type="ECO:0000256" key="2">
    <source>
        <dbReference type="ARBA" id="ARBA00004370"/>
    </source>
</evidence>
<keyword evidence="7 14" id="KW-1133">Transmembrane helix</keyword>
<dbReference type="GeneID" id="41984802"/>
<dbReference type="SUPFAM" id="SSF48264">
    <property type="entry name" value="Cytochrome P450"/>
    <property type="match status" value="1"/>
</dbReference>
<comment type="cofactor">
    <cofactor evidence="1 12">
        <name>heme</name>
        <dbReference type="ChEBI" id="CHEBI:30413"/>
    </cofactor>
</comment>
<proteinExistence type="inferred from homology"/>
<evidence type="ECO:0000256" key="7">
    <source>
        <dbReference type="ARBA" id="ARBA00022989"/>
    </source>
</evidence>
<dbReference type="GO" id="GO:0016020">
    <property type="term" value="C:membrane"/>
    <property type="evidence" value="ECO:0007669"/>
    <property type="project" value="UniProtKB-SubCell"/>
</dbReference>
<dbReference type="OrthoDB" id="1470350at2759"/>
<dbReference type="EMBL" id="QGMH01000089">
    <property type="protein sequence ID" value="TVY25632.1"/>
    <property type="molecule type" value="Genomic_DNA"/>
</dbReference>
<protein>
    <submittedName>
        <fullName evidence="15">Cytochrome P450 monooxygenase</fullName>
    </submittedName>
</protein>
<dbReference type="PRINTS" id="PR00385">
    <property type="entry name" value="P450"/>
</dbReference>
<dbReference type="InterPro" id="IPR001128">
    <property type="entry name" value="Cyt_P450"/>
</dbReference>
<dbReference type="InterPro" id="IPR036396">
    <property type="entry name" value="Cyt_P450_sf"/>
</dbReference>
<sequence>MAVISLLSGVAGAGFLLCLWFLALTIYRLTLHPLAKYPGPLLSRISYWPTAIHAFVGDRHITHWKDHETYGNIVRVAPNMLSVNTKEGLEAIYSSGKVNVQKGWWYEILPAASKEWTTHSTINRTAHARRRRIMSHAFSDKSIRSAEDFILQNIRVWTGVLGEPKPVGEKDDGWSRKRDVGLWATYLNFDIMGDLAFGKTFSCLLSDVNRWVPEIIITSSSFVYVMGYLPILTLIKPLLRTKLMEKYGGEIASGNIRLNNYCDSLMDERVAKEKESVNGDPKAMRKDFTHYLLESRDPETGKGFSHAELQSEAALLVVAGADTTSITLSATMFYLVRYPRVLAKLATEIRTAFSDVEDIRVGQTLGSLVYLRAVIDETLRMSPPIPGILPREVLPGGIELDGKLIPCGTQVGISAYAMHHNEEYFPDSFSYSPERWIVNPDDGVSEEDVKRSHSGFCAFSLGSRGCIGKGLAYAELTVSLSRLLFLYDLREAEGEQVGGGKPELGFGRKRKNEYQIQDRFVGERDGPIIEFKARSS</sequence>
<dbReference type="Proteomes" id="UP000431533">
    <property type="component" value="Unassembled WGS sequence"/>
</dbReference>
<dbReference type="GO" id="GO:0016705">
    <property type="term" value="F:oxidoreductase activity, acting on paired donors, with incorporation or reduction of molecular oxygen"/>
    <property type="evidence" value="ECO:0007669"/>
    <property type="project" value="InterPro"/>
</dbReference>
<reference evidence="15 16" key="1">
    <citation type="submission" date="2018-05" db="EMBL/GenBank/DDBJ databases">
        <title>Genome sequencing and assembly of the regulated plant pathogen Lachnellula willkommii and related sister species for the development of diagnostic species identification markers.</title>
        <authorList>
            <person name="Giroux E."/>
            <person name="Bilodeau G."/>
        </authorList>
    </citation>
    <scope>NUCLEOTIDE SEQUENCE [LARGE SCALE GENOMIC DNA]</scope>
    <source>
        <strain evidence="15 16">CBS 185.66</strain>
    </source>
</reference>
<gene>
    <name evidence="15" type="primary">apf7_2</name>
    <name evidence="15" type="ORF">LHYA1_G004604</name>
</gene>
<evidence type="ECO:0000256" key="5">
    <source>
        <dbReference type="ARBA" id="ARBA00022692"/>
    </source>
</evidence>
<evidence type="ECO:0000256" key="8">
    <source>
        <dbReference type="ARBA" id="ARBA00023002"/>
    </source>
</evidence>
<comment type="similarity">
    <text evidence="3 13">Belongs to the cytochrome P450 family.</text>
</comment>
<keyword evidence="16" id="KW-1185">Reference proteome</keyword>
<evidence type="ECO:0000256" key="10">
    <source>
        <dbReference type="ARBA" id="ARBA00023033"/>
    </source>
</evidence>
<evidence type="ECO:0000256" key="9">
    <source>
        <dbReference type="ARBA" id="ARBA00023004"/>
    </source>
</evidence>
<dbReference type="Pfam" id="PF00067">
    <property type="entry name" value="p450"/>
    <property type="match status" value="1"/>
</dbReference>
<dbReference type="FunFam" id="1.10.630.10:FF:000063">
    <property type="entry name" value="Cytochrome P450 monooxygenase"/>
    <property type="match status" value="1"/>
</dbReference>
<keyword evidence="10 13" id="KW-0503">Monooxygenase</keyword>
<dbReference type="InterPro" id="IPR017972">
    <property type="entry name" value="Cyt_P450_CS"/>
</dbReference>
<keyword evidence="4 12" id="KW-0349">Heme</keyword>
<keyword evidence="9 12" id="KW-0408">Iron</keyword>
<evidence type="ECO:0000256" key="6">
    <source>
        <dbReference type="ARBA" id="ARBA00022723"/>
    </source>
</evidence>
<organism evidence="15 16">
    <name type="scientific">Lachnellula hyalina</name>
    <dbReference type="NCBI Taxonomy" id="1316788"/>
    <lineage>
        <taxon>Eukaryota</taxon>
        <taxon>Fungi</taxon>
        <taxon>Dikarya</taxon>
        <taxon>Ascomycota</taxon>
        <taxon>Pezizomycotina</taxon>
        <taxon>Leotiomycetes</taxon>
        <taxon>Helotiales</taxon>
        <taxon>Lachnaceae</taxon>
        <taxon>Lachnellula</taxon>
    </lineage>
</organism>
<evidence type="ECO:0000256" key="4">
    <source>
        <dbReference type="ARBA" id="ARBA00022617"/>
    </source>
</evidence>
<keyword evidence="8 13" id="KW-0560">Oxidoreductase</keyword>
<dbReference type="PANTHER" id="PTHR24305:SF237">
    <property type="entry name" value="CYTOCHROME P450 MONOOXYGENASE ATNE-RELATED"/>
    <property type="match status" value="1"/>
</dbReference>
<evidence type="ECO:0000256" key="11">
    <source>
        <dbReference type="ARBA" id="ARBA00023136"/>
    </source>
</evidence>
<keyword evidence="11 14" id="KW-0472">Membrane</keyword>
<dbReference type="PRINTS" id="PR00463">
    <property type="entry name" value="EP450I"/>
</dbReference>